<feature type="domain" description="EVE" evidence="1">
    <location>
        <begin position="293"/>
        <end position="414"/>
    </location>
</feature>
<dbReference type="GO" id="GO:0005634">
    <property type="term" value="C:nucleus"/>
    <property type="evidence" value="ECO:0007669"/>
    <property type="project" value="TreeGrafter"/>
</dbReference>
<feature type="domain" description="Disease resistance protein At4g27190-like leucine-rich repeats" evidence="2">
    <location>
        <begin position="5"/>
        <end position="79"/>
    </location>
</feature>
<reference evidence="3 4" key="1">
    <citation type="journal article" date="2020" name="Mol. Plant">
        <title>The Chromosome-Based Rubber Tree Genome Provides New Insights into Spurge Genome Evolution and Rubber Biosynthesis.</title>
        <authorList>
            <person name="Liu J."/>
            <person name="Shi C."/>
            <person name="Shi C.C."/>
            <person name="Li W."/>
            <person name="Zhang Q.J."/>
            <person name="Zhang Y."/>
            <person name="Li K."/>
            <person name="Lu H.F."/>
            <person name="Shi C."/>
            <person name="Zhu S.T."/>
            <person name="Xiao Z.Y."/>
            <person name="Nan H."/>
            <person name="Yue Y."/>
            <person name="Zhu X.G."/>
            <person name="Wu Y."/>
            <person name="Hong X.N."/>
            <person name="Fan G.Y."/>
            <person name="Tong Y."/>
            <person name="Zhang D."/>
            <person name="Mao C.L."/>
            <person name="Liu Y.L."/>
            <person name="Hao S.J."/>
            <person name="Liu W.Q."/>
            <person name="Lv M.Q."/>
            <person name="Zhang H.B."/>
            <person name="Liu Y."/>
            <person name="Hu-Tang G.R."/>
            <person name="Wang J.P."/>
            <person name="Wang J.H."/>
            <person name="Sun Y.H."/>
            <person name="Ni S.B."/>
            <person name="Chen W.B."/>
            <person name="Zhang X.C."/>
            <person name="Jiao Y.N."/>
            <person name="Eichler E.E."/>
            <person name="Li G.H."/>
            <person name="Liu X."/>
            <person name="Gao L.Z."/>
        </authorList>
    </citation>
    <scope>NUCLEOTIDE SEQUENCE [LARGE SCALE GENOMIC DNA]</scope>
    <source>
        <strain evidence="4">cv. GT1</strain>
        <tissue evidence="3">Leaf</tissue>
    </source>
</reference>
<keyword evidence="4" id="KW-1185">Reference proteome</keyword>
<dbReference type="EMBL" id="JAAGAX010000003">
    <property type="protein sequence ID" value="KAF2320800.1"/>
    <property type="molecule type" value="Genomic_DNA"/>
</dbReference>
<dbReference type="Pfam" id="PF01878">
    <property type="entry name" value="EVE"/>
    <property type="match status" value="1"/>
</dbReference>
<dbReference type="PANTHER" id="PTHR14087:SF8">
    <property type="entry name" value="OS03G0676100 PROTEIN"/>
    <property type="match status" value="1"/>
</dbReference>
<dbReference type="Gene3D" id="3.10.590.10">
    <property type="entry name" value="ph1033 like domains"/>
    <property type="match status" value="1"/>
</dbReference>
<dbReference type="InterPro" id="IPR002740">
    <property type="entry name" value="EVE_domain"/>
</dbReference>
<dbReference type="AlphaFoldDB" id="A0A6A6N566"/>
<evidence type="ECO:0000259" key="1">
    <source>
        <dbReference type="Pfam" id="PF01878"/>
    </source>
</evidence>
<proteinExistence type="predicted"/>
<dbReference type="InterPro" id="IPR057135">
    <property type="entry name" value="At4g27190-like_LRR"/>
</dbReference>
<sequence>MEKLVKWCSHFKELFPYEGLVDKKKHASSLAQIRYLELDLLPDLKYIWNQHSQLDQVLQNLETLKVKRCDNLISLAPSSASFQNLTNLDIENCSGLSSLVTCSAAKSLVQLTELSIKGCDGLTEIVANEGDESKKDIIFCKLKSLGIHCLPSLVCFCSAEHIFKFPSLMQVILWQCPKMQVFSKGILSTPRLRRIRLTEEVNDKGRWNGNLNTTIDQLFAEMELLHKNGECEVTFSCLKYLILHCAQGAYLLSRSLPHSLTYGIWPEQGFNSVTPAKIRNRDFDQAERRLRLNRGEWSWDDQASNGGITNWDGVKNKQAQKNLRAMRLDDLCFFYHSGASARRVVGVVSVVKECYKTADDEVVVDVKAVGEMRRPVDLKELKSNEGLKGLALFRQPRLSVVPISKEVWEIICELGGGFEGDGKVDDDDNEGEE</sequence>
<dbReference type="PANTHER" id="PTHR14087">
    <property type="entry name" value="THYMOCYTE NUCLEAR PROTEIN 1"/>
    <property type="match status" value="1"/>
</dbReference>
<dbReference type="Gene3D" id="3.80.10.10">
    <property type="entry name" value="Ribonuclease Inhibitor"/>
    <property type="match status" value="1"/>
</dbReference>
<accession>A0A6A6N566</accession>
<dbReference type="SUPFAM" id="SSF88697">
    <property type="entry name" value="PUA domain-like"/>
    <property type="match status" value="1"/>
</dbReference>
<organism evidence="3 4">
    <name type="scientific">Hevea brasiliensis</name>
    <name type="common">Para rubber tree</name>
    <name type="synonym">Siphonia brasiliensis</name>
    <dbReference type="NCBI Taxonomy" id="3981"/>
    <lineage>
        <taxon>Eukaryota</taxon>
        <taxon>Viridiplantae</taxon>
        <taxon>Streptophyta</taxon>
        <taxon>Embryophyta</taxon>
        <taxon>Tracheophyta</taxon>
        <taxon>Spermatophyta</taxon>
        <taxon>Magnoliopsida</taxon>
        <taxon>eudicotyledons</taxon>
        <taxon>Gunneridae</taxon>
        <taxon>Pentapetalae</taxon>
        <taxon>rosids</taxon>
        <taxon>fabids</taxon>
        <taxon>Malpighiales</taxon>
        <taxon>Euphorbiaceae</taxon>
        <taxon>Crotonoideae</taxon>
        <taxon>Micrandreae</taxon>
        <taxon>Hevea</taxon>
    </lineage>
</organism>
<dbReference type="InterPro" id="IPR052181">
    <property type="entry name" value="5hmC_binding"/>
</dbReference>
<dbReference type="InterPro" id="IPR032675">
    <property type="entry name" value="LRR_dom_sf"/>
</dbReference>
<feature type="domain" description="Disease resistance protein At4g27190-like leucine-rich repeats" evidence="2">
    <location>
        <begin position="80"/>
        <end position="180"/>
    </location>
</feature>
<dbReference type="SUPFAM" id="SSF52047">
    <property type="entry name" value="RNI-like"/>
    <property type="match status" value="1"/>
</dbReference>
<dbReference type="Proteomes" id="UP000467840">
    <property type="component" value="Chromosome 10"/>
</dbReference>
<protein>
    <submittedName>
        <fullName evidence="3">Uncharacterized protein</fullName>
    </submittedName>
</protein>
<evidence type="ECO:0000313" key="4">
    <source>
        <dbReference type="Proteomes" id="UP000467840"/>
    </source>
</evidence>
<name>A0A6A6N566_HEVBR</name>
<dbReference type="InterPro" id="IPR015947">
    <property type="entry name" value="PUA-like_sf"/>
</dbReference>
<comment type="caution">
    <text evidence="3">The sequence shown here is derived from an EMBL/GenBank/DDBJ whole genome shotgun (WGS) entry which is preliminary data.</text>
</comment>
<dbReference type="Pfam" id="PF23247">
    <property type="entry name" value="LRR_RPS2"/>
    <property type="match status" value="2"/>
</dbReference>
<evidence type="ECO:0000313" key="3">
    <source>
        <dbReference type="EMBL" id="KAF2320800.1"/>
    </source>
</evidence>
<gene>
    <name evidence="3" type="ORF">GH714_030929</name>
</gene>
<evidence type="ECO:0000259" key="2">
    <source>
        <dbReference type="Pfam" id="PF23247"/>
    </source>
</evidence>